<dbReference type="Proteomes" id="UP000515163">
    <property type="component" value="Unplaced"/>
</dbReference>
<sequence>MFCLHYVYLPRINQHLHNFIMSWNDHRIRTAGNKYPNQLWILGLVQANINALIAGTQSGASSQEWNEYGIDCDAPLPNKPGDDETLAFEVTNNPLSESDFQEFAQLVHPLRGDDCYGITIYLEACALVSERLHPE</sequence>
<dbReference type="InterPro" id="IPR058913">
    <property type="entry name" value="Integrase_dom_put"/>
</dbReference>
<dbReference type="AlphaFoldDB" id="A0A6P8HD72"/>
<name>A0A6P8HD72_ACTTE</name>
<dbReference type="InParanoid" id="A0A6P8HD72"/>
<evidence type="ECO:0000313" key="2">
    <source>
        <dbReference type="Proteomes" id="UP000515163"/>
    </source>
</evidence>
<organism evidence="2 3">
    <name type="scientific">Actinia tenebrosa</name>
    <name type="common">Australian red waratah sea anemone</name>
    <dbReference type="NCBI Taxonomy" id="6105"/>
    <lineage>
        <taxon>Eukaryota</taxon>
        <taxon>Metazoa</taxon>
        <taxon>Cnidaria</taxon>
        <taxon>Anthozoa</taxon>
        <taxon>Hexacorallia</taxon>
        <taxon>Actiniaria</taxon>
        <taxon>Actiniidae</taxon>
        <taxon>Actinia</taxon>
    </lineage>
</organism>
<gene>
    <name evidence="3" type="primary">LOC116287931</name>
</gene>
<dbReference type="RefSeq" id="XP_031550495.1">
    <property type="nucleotide sequence ID" value="XM_031694635.1"/>
</dbReference>
<accession>A0A6P8HD72</accession>
<dbReference type="GeneID" id="116287931"/>
<dbReference type="KEGG" id="aten:116287931"/>
<protein>
    <submittedName>
        <fullName evidence="3">Uncharacterized protein LOC116287931</fullName>
    </submittedName>
</protein>
<keyword evidence="2" id="KW-1185">Reference proteome</keyword>
<reference evidence="3" key="1">
    <citation type="submission" date="2025-08" db="UniProtKB">
        <authorList>
            <consortium name="RefSeq"/>
        </authorList>
    </citation>
    <scope>IDENTIFICATION</scope>
    <source>
        <tissue evidence="3">Tentacle</tissue>
    </source>
</reference>
<feature type="domain" description="Integrase core" evidence="1">
    <location>
        <begin position="1"/>
        <end position="48"/>
    </location>
</feature>
<dbReference type="OrthoDB" id="5960844at2759"/>
<evidence type="ECO:0000259" key="1">
    <source>
        <dbReference type="Pfam" id="PF24764"/>
    </source>
</evidence>
<evidence type="ECO:0000313" key="3">
    <source>
        <dbReference type="RefSeq" id="XP_031550495.1"/>
    </source>
</evidence>
<dbReference type="Pfam" id="PF24764">
    <property type="entry name" value="rva_4"/>
    <property type="match status" value="1"/>
</dbReference>
<proteinExistence type="predicted"/>